<dbReference type="InterPro" id="IPR000304">
    <property type="entry name" value="Pyrroline-COOH_reductase"/>
</dbReference>
<comment type="subcellular location">
    <subcellularLocation>
        <location evidence="4">Cytoplasm</location>
    </subcellularLocation>
</comment>
<keyword evidence="2 4" id="KW-0521">NADP</keyword>
<dbReference type="EC" id="1.5.1.2" evidence="4 5"/>
<protein>
    <recommendedName>
        <fullName evidence="4 5">Pyrroline-5-carboxylate reductase</fullName>
        <shortName evidence="4">P5C reductase</shortName>
        <shortName evidence="4">P5CR</shortName>
        <ecNumber evidence="4 5">1.5.1.2</ecNumber>
    </recommendedName>
    <alternativeName>
        <fullName evidence="4">PCA reductase</fullName>
    </alternativeName>
</protein>
<dbReference type="Proteomes" id="UP000442694">
    <property type="component" value="Unassembled WGS sequence"/>
</dbReference>
<comment type="caution">
    <text evidence="10">The sequence shown here is derived from an EMBL/GenBank/DDBJ whole genome shotgun (WGS) entry which is preliminary data.</text>
</comment>
<keyword evidence="4 7" id="KW-0028">Amino-acid biosynthesis</keyword>
<comment type="similarity">
    <text evidence="1 4 7">Belongs to the pyrroline-5-carboxylate reductase family.</text>
</comment>
<evidence type="ECO:0000313" key="10">
    <source>
        <dbReference type="EMBL" id="KAB8029710.1"/>
    </source>
</evidence>
<keyword evidence="3 4" id="KW-0560">Oxidoreductase</keyword>
<sequence length="300" mass="33013">MLNCLSGKIVVIGFGNMGKALVRGLQCRNQNIEIYVCDRFELNPNEDYPRDIDFNKLTYLSYNDLKNVKSNLRLSEKDSVIFCVKPQNFLEAVERWKPILLGGESHPLVISILAGVPTELIHKYFSNDCPVIRCMPNIASTVDCSASALCASKRTSNNYLDRAKHIFDSVGKTWVVNEDQLDAVTGLSGSGPAYIYMIIEALSDGGVKMGLSRQLSLELATQTVLGAAKLVQETRLHPAVLRDQVTTPGGTTISAIHELEKHGLRPMLISAVVTATEKSASLAQLVERKIIKSNSDTFKE</sequence>
<dbReference type="UniPathway" id="UPA00098">
    <property type="reaction ID" value="UER00361"/>
</dbReference>
<organism evidence="10 11">
    <name type="scientific">Fluviispira multicolorata</name>
    <dbReference type="NCBI Taxonomy" id="2654512"/>
    <lineage>
        <taxon>Bacteria</taxon>
        <taxon>Pseudomonadati</taxon>
        <taxon>Bdellovibrionota</taxon>
        <taxon>Oligoflexia</taxon>
        <taxon>Silvanigrellales</taxon>
        <taxon>Silvanigrellaceae</taxon>
        <taxon>Fluviispira</taxon>
    </lineage>
</organism>
<comment type="catalytic activity">
    <reaction evidence="4">
        <text>L-proline + NAD(+) = (S)-1-pyrroline-5-carboxylate + NADH + 2 H(+)</text>
        <dbReference type="Rhea" id="RHEA:14105"/>
        <dbReference type="ChEBI" id="CHEBI:15378"/>
        <dbReference type="ChEBI" id="CHEBI:17388"/>
        <dbReference type="ChEBI" id="CHEBI:57540"/>
        <dbReference type="ChEBI" id="CHEBI:57945"/>
        <dbReference type="ChEBI" id="CHEBI:60039"/>
        <dbReference type="EC" id="1.5.1.2"/>
    </reaction>
</comment>
<accession>A0A833JCA4</accession>
<comment type="catalytic activity">
    <reaction evidence="4 7">
        <text>L-proline + NADP(+) = (S)-1-pyrroline-5-carboxylate + NADPH + 2 H(+)</text>
        <dbReference type="Rhea" id="RHEA:14109"/>
        <dbReference type="ChEBI" id="CHEBI:15378"/>
        <dbReference type="ChEBI" id="CHEBI:17388"/>
        <dbReference type="ChEBI" id="CHEBI:57783"/>
        <dbReference type="ChEBI" id="CHEBI:58349"/>
        <dbReference type="ChEBI" id="CHEBI:60039"/>
        <dbReference type="EC" id="1.5.1.2"/>
    </reaction>
</comment>
<dbReference type="InterPro" id="IPR028939">
    <property type="entry name" value="P5C_Rdtase_cat_N"/>
</dbReference>
<dbReference type="GO" id="GO:0004735">
    <property type="term" value="F:pyrroline-5-carboxylate reductase activity"/>
    <property type="evidence" value="ECO:0007669"/>
    <property type="project" value="UniProtKB-UniRule"/>
</dbReference>
<dbReference type="Pfam" id="PF03807">
    <property type="entry name" value="F420_oxidored"/>
    <property type="match status" value="1"/>
</dbReference>
<evidence type="ECO:0000256" key="6">
    <source>
        <dbReference type="PIRSR" id="PIRSR000193-1"/>
    </source>
</evidence>
<evidence type="ECO:0000256" key="3">
    <source>
        <dbReference type="ARBA" id="ARBA00023002"/>
    </source>
</evidence>
<dbReference type="SUPFAM" id="SSF51735">
    <property type="entry name" value="NAD(P)-binding Rossmann-fold domains"/>
    <property type="match status" value="1"/>
</dbReference>
<dbReference type="InterPro" id="IPR036291">
    <property type="entry name" value="NAD(P)-bd_dom_sf"/>
</dbReference>
<comment type="pathway">
    <text evidence="4 7">Amino-acid biosynthesis; L-proline biosynthesis; L-proline from L-glutamate 5-semialdehyde: step 1/1.</text>
</comment>
<evidence type="ECO:0000256" key="4">
    <source>
        <dbReference type="HAMAP-Rule" id="MF_01925"/>
    </source>
</evidence>
<dbReference type="Gene3D" id="1.10.3730.10">
    <property type="entry name" value="ProC C-terminal domain-like"/>
    <property type="match status" value="1"/>
</dbReference>
<comment type="function">
    <text evidence="4">Catalyzes the reduction of 1-pyrroline-5-carboxylate (PCA) to L-proline.</text>
</comment>
<dbReference type="EMBL" id="WFLN01000007">
    <property type="protein sequence ID" value="KAB8029710.1"/>
    <property type="molecule type" value="Genomic_DNA"/>
</dbReference>
<gene>
    <name evidence="4 10" type="primary">proC</name>
    <name evidence="10" type="ORF">GCL57_09195</name>
</gene>
<keyword evidence="4" id="KW-0963">Cytoplasm</keyword>
<dbReference type="SUPFAM" id="SSF48179">
    <property type="entry name" value="6-phosphogluconate dehydrogenase C-terminal domain-like"/>
    <property type="match status" value="1"/>
</dbReference>
<evidence type="ECO:0000256" key="2">
    <source>
        <dbReference type="ARBA" id="ARBA00022857"/>
    </source>
</evidence>
<evidence type="ECO:0000256" key="7">
    <source>
        <dbReference type="RuleBase" id="RU003903"/>
    </source>
</evidence>
<dbReference type="Pfam" id="PF14748">
    <property type="entry name" value="P5CR_dimer"/>
    <property type="match status" value="1"/>
</dbReference>
<dbReference type="Gene3D" id="3.40.50.720">
    <property type="entry name" value="NAD(P)-binding Rossmann-like Domain"/>
    <property type="match status" value="1"/>
</dbReference>
<evidence type="ECO:0000259" key="9">
    <source>
        <dbReference type="Pfam" id="PF14748"/>
    </source>
</evidence>
<feature type="domain" description="Pyrroline-5-carboxylate reductase catalytic N-terminal" evidence="8">
    <location>
        <begin position="8"/>
        <end position="115"/>
    </location>
</feature>
<dbReference type="GO" id="GO:0005737">
    <property type="term" value="C:cytoplasm"/>
    <property type="evidence" value="ECO:0007669"/>
    <property type="project" value="UniProtKB-SubCell"/>
</dbReference>
<name>A0A833JCA4_9BACT</name>
<feature type="binding site" evidence="6">
    <location>
        <begin position="12"/>
        <end position="17"/>
    </location>
    <ligand>
        <name>NADP(+)</name>
        <dbReference type="ChEBI" id="CHEBI:58349"/>
    </ligand>
</feature>
<evidence type="ECO:0000259" key="8">
    <source>
        <dbReference type="Pfam" id="PF03807"/>
    </source>
</evidence>
<dbReference type="PIRSF" id="PIRSF000193">
    <property type="entry name" value="Pyrrol-5-carb_rd"/>
    <property type="match status" value="1"/>
</dbReference>
<dbReference type="FunFam" id="1.10.3730.10:FF:000001">
    <property type="entry name" value="Pyrroline-5-carboxylate reductase"/>
    <property type="match status" value="1"/>
</dbReference>
<proteinExistence type="inferred from homology"/>
<dbReference type="RefSeq" id="WP_152213062.1">
    <property type="nucleotide sequence ID" value="NZ_WFLN01000007.1"/>
</dbReference>
<keyword evidence="11" id="KW-1185">Reference proteome</keyword>
<dbReference type="PANTHER" id="PTHR11645">
    <property type="entry name" value="PYRROLINE-5-CARBOXYLATE REDUCTASE"/>
    <property type="match status" value="1"/>
</dbReference>
<dbReference type="AlphaFoldDB" id="A0A833JCA4"/>
<evidence type="ECO:0000256" key="5">
    <source>
        <dbReference type="NCBIfam" id="TIGR00112"/>
    </source>
</evidence>
<dbReference type="NCBIfam" id="TIGR00112">
    <property type="entry name" value="proC"/>
    <property type="match status" value="1"/>
</dbReference>
<evidence type="ECO:0000256" key="1">
    <source>
        <dbReference type="ARBA" id="ARBA00005525"/>
    </source>
</evidence>
<dbReference type="HAMAP" id="MF_01925">
    <property type="entry name" value="P5C_reductase"/>
    <property type="match status" value="1"/>
</dbReference>
<feature type="domain" description="Pyrroline-5-carboxylate reductase dimerisation" evidence="9">
    <location>
        <begin position="178"/>
        <end position="281"/>
    </location>
</feature>
<dbReference type="InterPro" id="IPR029036">
    <property type="entry name" value="P5CR_dimer"/>
</dbReference>
<reference evidence="10 11" key="1">
    <citation type="submission" date="2019-10" db="EMBL/GenBank/DDBJ databases">
        <title>New genus of Silvanigrellaceae.</title>
        <authorList>
            <person name="Pitt A."/>
            <person name="Hahn M.W."/>
        </authorList>
    </citation>
    <scope>NUCLEOTIDE SEQUENCE [LARGE SCALE GENOMIC DNA]</scope>
    <source>
        <strain evidence="10 11">33A1-SZDP</strain>
    </source>
</reference>
<keyword evidence="4 7" id="KW-0641">Proline biosynthesis</keyword>
<dbReference type="InterPro" id="IPR053790">
    <property type="entry name" value="P5CR-like_CS"/>
</dbReference>
<dbReference type="GO" id="GO:0055129">
    <property type="term" value="P:L-proline biosynthetic process"/>
    <property type="evidence" value="ECO:0007669"/>
    <property type="project" value="UniProtKB-UniRule"/>
</dbReference>
<feature type="binding site" evidence="6">
    <location>
        <position position="71"/>
    </location>
    <ligand>
        <name>NADPH</name>
        <dbReference type="ChEBI" id="CHEBI:57783"/>
    </ligand>
</feature>
<dbReference type="PROSITE" id="PS00521">
    <property type="entry name" value="P5CR"/>
    <property type="match status" value="1"/>
</dbReference>
<evidence type="ECO:0000313" key="11">
    <source>
        <dbReference type="Proteomes" id="UP000442694"/>
    </source>
</evidence>
<dbReference type="PANTHER" id="PTHR11645:SF0">
    <property type="entry name" value="PYRROLINE-5-CARBOXYLATE REDUCTASE 3"/>
    <property type="match status" value="1"/>
</dbReference>
<dbReference type="InterPro" id="IPR008927">
    <property type="entry name" value="6-PGluconate_DH-like_C_sf"/>
</dbReference>